<feature type="domain" description="YoaR-like putative peptidoglycan binding" evidence="2">
    <location>
        <begin position="439"/>
        <end position="515"/>
    </location>
</feature>
<dbReference type="EMBL" id="JBHUOP010000004">
    <property type="protein sequence ID" value="MFD2840903.1"/>
    <property type="molecule type" value="Genomic_DNA"/>
</dbReference>
<feature type="compositionally biased region" description="Acidic residues" evidence="1">
    <location>
        <begin position="73"/>
        <end position="83"/>
    </location>
</feature>
<reference evidence="4" key="1">
    <citation type="journal article" date="2019" name="Int. J. Syst. Evol. Microbiol.">
        <title>The Global Catalogue of Microorganisms (GCM) 10K type strain sequencing project: providing services to taxonomists for standard genome sequencing and annotation.</title>
        <authorList>
            <consortium name="The Broad Institute Genomics Platform"/>
            <consortium name="The Broad Institute Genome Sequencing Center for Infectious Disease"/>
            <person name="Wu L."/>
            <person name="Ma J."/>
        </authorList>
    </citation>
    <scope>NUCLEOTIDE SEQUENCE [LARGE SCALE GENOMIC DNA]</scope>
    <source>
        <strain evidence="4">KCTC 33576</strain>
    </source>
</reference>
<sequence length="895" mass="94318">MAGVEDLDPREDGVEAPSNAEVTSADSPEEAAQGENTESPAQPAAVSPSPIPILDRPPVTTSAPVDDVNPADLYEDDDPEESASDEHIDADGSAEIDATPADSAEPGSTVEDRVEPDETTAREDSAEDVETVTDPVIDPQPETGQKSEDTDDGDVIGVGPEAEHDGEEAENAGQEDTSALEGSDDDDATHVIERVVVSPAEPDAGVDASTGEEAAEVTAESEVVDNLTSDGALQHGPHDGDDTVVIAATSETASESASTGPVSAVEENDEPRGDVENSVKAAATPVRVSTRTEPATKTPAAPASIKPSTPAKEPRTVDESAGPAFADFEEEKSGRGWVKAVVGTLATILVLGGAYAAAQYAFADEIAKNVSVAGVEIGGLSEADAAVKLNDELLPKLDEEVTLAAGDLNTTVVPSAAGITFDAEQTVEGLTGFSWSPSTLWEKLAGGEAIEPVLGVDNEQLDSAVAEVESALYVEPVSGTVSFVDGHAVATNAENGMGVDSEQVKQQLLAHLFSQTRPVPLTMQEVEPEVTQAATDAALATANKIASAAVMVEIDGQKAEIPQEAFTKNVDIKFENGQATFAFDGKKLATEVVKRTSDLLREAEDARFVFKDGKPVIEPGQAGTRIDDEQLATAFHAAATTDNRVAQVDLVETDPELSAQKLEDLGIKEKVASFSTRITNDHWRTENLRVAASRITGYLVRPGEEFDLMKVIGPVSRENGYYPAGVIVNGVHTEGMGGGLSQVATTTYNAGFFAGMTDIAHRPHTVWIPRYPEGRESTLFSGSIDMIWRNDSETGILLRAYVADGNLTVEAWGTKTYEVETTTSPRRNVTPARMTTSTAANCSYYPTGQPGFSVTVTRKVTEIATGEVVADEAKSWTYRPDNGVTCKKDESKEDD</sequence>
<proteinExistence type="predicted"/>
<organism evidence="3 4">
    <name type="scientific">Populibacterium corticicola</name>
    <dbReference type="NCBI Taxonomy" id="1812826"/>
    <lineage>
        <taxon>Bacteria</taxon>
        <taxon>Bacillati</taxon>
        <taxon>Actinomycetota</taxon>
        <taxon>Actinomycetes</taxon>
        <taxon>Micrococcales</taxon>
        <taxon>Jonesiaceae</taxon>
        <taxon>Populibacterium</taxon>
    </lineage>
</organism>
<feature type="compositionally biased region" description="Low complexity" evidence="1">
    <location>
        <begin position="208"/>
        <end position="221"/>
    </location>
</feature>
<dbReference type="Proteomes" id="UP001597391">
    <property type="component" value="Unassembled WGS sequence"/>
</dbReference>
<accession>A0ABW5XG91</accession>
<protein>
    <submittedName>
        <fullName evidence="3">VanW family protein</fullName>
    </submittedName>
</protein>
<comment type="caution">
    <text evidence="3">The sequence shown here is derived from an EMBL/GenBank/DDBJ whole genome shotgun (WGS) entry which is preliminary data.</text>
</comment>
<keyword evidence="4" id="KW-1185">Reference proteome</keyword>
<dbReference type="PANTHER" id="PTHR35788:SF1">
    <property type="entry name" value="EXPORTED PROTEIN"/>
    <property type="match status" value="1"/>
</dbReference>
<feature type="compositionally biased region" description="Low complexity" evidence="1">
    <location>
        <begin position="39"/>
        <end position="48"/>
    </location>
</feature>
<dbReference type="InterPro" id="IPR052913">
    <property type="entry name" value="Glycopeptide_resist_protein"/>
</dbReference>
<dbReference type="InterPro" id="IPR022029">
    <property type="entry name" value="YoaR-like_PG-bd"/>
</dbReference>
<dbReference type="InterPro" id="IPR007391">
    <property type="entry name" value="Vancomycin_resist_VanW"/>
</dbReference>
<dbReference type="Pfam" id="PF12229">
    <property type="entry name" value="PG_binding_4"/>
    <property type="match status" value="2"/>
</dbReference>
<evidence type="ECO:0000259" key="2">
    <source>
        <dbReference type="Pfam" id="PF12229"/>
    </source>
</evidence>
<feature type="domain" description="YoaR-like putative peptidoglycan binding" evidence="2">
    <location>
        <begin position="534"/>
        <end position="643"/>
    </location>
</feature>
<feature type="compositionally biased region" description="Low complexity" evidence="1">
    <location>
        <begin position="295"/>
        <end position="311"/>
    </location>
</feature>
<feature type="region of interest" description="Disordered" evidence="1">
    <location>
        <begin position="1"/>
        <end position="318"/>
    </location>
</feature>
<gene>
    <name evidence="3" type="ORF">ACFSYH_10015</name>
</gene>
<evidence type="ECO:0000256" key="1">
    <source>
        <dbReference type="SAM" id="MobiDB-lite"/>
    </source>
</evidence>
<feature type="compositionally biased region" description="Low complexity" evidence="1">
    <location>
        <begin position="247"/>
        <end position="259"/>
    </location>
</feature>
<evidence type="ECO:0000313" key="4">
    <source>
        <dbReference type="Proteomes" id="UP001597391"/>
    </source>
</evidence>
<dbReference type="Pfam" id="PF04294">
    <property type="entry name" value="VanW"/>
    <property type="match status" value="1"/>
</dbReference>
<dbReference type="RefSeq" id="WP_377466831.1">
    <property type="nucleotide sequence ID" value="NZ_JBHUOP010000004.1"/>
</dbReference>
<name>A0ABW5XG91_9MICO</name>
<evidence type="ECO:0000313" key="3">
    <source>
        <dbReference type="EMBL" id="MFD2840903.1"/>
    </source>
</evidence>
<dbReference type="PANTHER" id="PTHR35788">
    <property type="entry name" value="EXPORTED PROTEIN-RELATED"/>
    <property type="match status" value="1"/>
</dbReference>